<dbReference type="InterPro" id="IPR001401">
    <property type="entry name" value="Dynamin_GTPase"/>
</dbReference>
<name>A0AAE2BUN4_9LAMI</name>
<dbReference type="GO" id="GO:0008017">
    <property type="term" value="F:microtubule binding"/>
    <property type="evidence" value="ECO:0007669"/>
    <property type="project" value="TreeGrafter"/>
</dbReference>
<dbReference type="InterPro" id="IPR045063">
    <property type="entry name" value="Dynamin_N"/>
</dbReference>
<dbReference type="GO" id="GO:0005525">
    <property type="term" value="F:GTP binding"/>
    <property type="evidence" value="ECO:0007669"/>
    <property type="project" value="InterPro"/>
</dbReference>
<dbReference type="InterPro" id="IPR022812">
    <property type="entry name" value="Dynamin"/>
</dbReference>
<dbReference type="GO" id="GO:0005874">
    <property type="term" value="C:microtubule"/>
    <property type="evidence" value="ECO:0007669"/>
    <property type="project" value="TreeGrafter"/>
</dbReference>
<dbReference type="GO" id="GO:0005737">
    <property type="term" value="C:cytoplasm"/>
    <property type="evidence" value="ECO:0007669"/>
    <property type="project" value="TreeGrafter"/>
</dbReference>
<dbReference type="PROSITE" id="PS51718">
    <property type="entry name" value="G_DYNAMIN_2"/>
    <property type="match status" value="1"/>
</dbReference>
<evidence type="ECO:0000313" key="3">
    <source>
        <dbReference type="Proteomes" id="UP001289374"/>
    </source>
</evidence>
<dbReference type="Proteomes" id="UP001289374">
    <property type="component" value="Unassembled WGS sequence"/>
</dbReference>
<feature type="domain" description="Dynamin-type G" evidence="1">
    <location>
        <begin position="31"/>
        <end position="160"/>
    </location>
</feature>
<protein>
    <submittedName>
        <fullName evidence="2">Dynamin-related protein 5A</fullName>
    </submittedName>
</protein>
<comment type="caution">
    <text evidence="2">The sequence shown here is derived from an EMBL/GenBank/DDBJ whole genome shotgun (WGS) entry which is preliminary data.</text>
</comment>
<gene>
    <name evidence="2" type="ORF">Sango_1313100</name>
</gene>
<reference evidence="2" key="1">
    <citation type="submission" date="2020-06" db="EMBL/GenBank/DDBJ databases">
        <authorList>
            <person name="Li T."/>
            <person name="Hu X."/>
            <person name="Zhang T."/>
            <person name="Song X."/>
            <person name="Zhang H."/>
            <person name="Dai N."/>
            <person name="Sheng W."/>
            <person name="Hou X."/>
            <person name="Wei L."/>
        </authorList>
    </citation>
    <scope>NUCLEOTIDE SEQUENCE</scope>
    <source>
        <strain evidence="2">K16</strain>
        <tissue evidence="2">Leaf</tissue>
    </source>
</reference>
<keyword evidence="3" id="KW-1185">Reference proteome</keyword>
<dbReference type="SMART" id="SM00053">
    <property type="entry name" value="DYNc"/>
    <property type="match status" value="1"/>
</dbReference>
<dbReference type="EMBL" id="JACGWL010000007">
    <property type="protein sequence ID" value="KAK4398376.1"/>
    <property type="molecule type" value="Genomic_DNA"/>
</dbReference>
<dbReference type="GO" id="GO:0016020">
    <property type="term" value="C:membrane"/>
    <property type="evidence" value="ECO:0007669"/>
    <property type="project" value="TreeGrafter"/>
</dbReference>
<dbReference type="PRINTS" id="PR00195">
    <property type="entry name" value="DYNAMIN"/>
</dbReference>
<dbReference type="InterPro" id="IPR027417">
    <property type="entry name" value="P-loop_NTPase"/>
</dbReference>
<dbReference type="Gene3D" id="3.40.50.300">
    <property type="entry name" value="P-loop containing nucleotide triphosphate hydrolases"/>
    <property type="match status" value="2"/>
</dbReference>
<evidence type="ECO:0000313" key="2">
    <source>
        <dbReference type="EMBL" id="KAK4398376.1"/>
    </source>
</evidence>
<sequence>MDTSNKSASEFKKRFEAYNRLQAAAVAFGEKVPIPEIVALGGQSDGKSSLLEALLGFRFNVREVEMGTRRPLILQMVHDSTALEPRCRFQEEDSEEYGSPIVSSTAIADTIKSRTEALLRKTRTAVSSTPIIMRAEYAHCPNLTIIDTPGFVLKARKGEPSSVEWCSSLWLDAIREIDPAFRRTIIVVSNLITVLRQISQVDSEVMCYLRDGVKGGFDEEKYKSYIGFGCLRDHLESELQKKYKEATPATLAILEQRCSEVTADLARMETKIKATSDVAHLRRSAMLNAASLCNHLEALLDGAANPAPEQWGRTTEEEKLESGVGGWPGVTIDTKPPNATLRLYGGAAFERVVHEFRCATYSMECPVVSREKVANILLAHTGRGGSRGLTEAAAEIARAAARSWLAPLLDTACDRLAFVLRNLFDIAIERNRRRHSGFKKELGNCVEVGARKRQARITGNSRNMEHFRIHHGGSLLFGDGDTASRSGSTYTEICSTAAEHFARIREVLVERGVASTLNSAFLTPCREQLMIALGLELFAVTDEKFMDMFVAPGAIDVLQNEMQSLQKRQKILHSCLNDFKNVARAL</sequence>
<evidence type="ECO:0000259" key="1">
    <source>
        <dbReference type="PROSITE" id="PS51718"/>
    </source>
</evidence>
<organism evidence="2 3">
    <name type="scientific">Sesamum angolense</name>
    <dbReference type="NCBI Taxonomy" id="2727404"/>
    <lineage>
        <taxon>Eukaryota</taxon>
        <taxon>Viridiplantae</taxon>
        <taxon>Streptophyta</taxon>
        <taxon>Embryophyta</taxon>
        <taxon>Tracheophyta</taxon>
        <taxon>Spermatophyta</taxon>
        <taxon>Magnoliopsida</taxon>
        <taxon>eudicotyledons</taxon>
        <taxon>Gunneridae</taxon>
        <taxon>Pentapetalae</taxon>
        <taxon>asterids</taxon>
        <taxon>lamiids</taxon>
        <taxon>Lamiales</taxon>
        <taxon>Pedaliaceae</taxon>
        <taxon>Sesamum</taxon>
    </lineage>
</organism>
<dbReference type="Pfam" id="PF00350">
    <property type="entry name" value="Dynamin_N"/>
    <property type="match status" value="1"/>
</dbReference>
<dbReference type="AlphaFoldDB" id="A0AAE2BUN4"/>
<dbReference type="InterPro" id="IPR030381">
    <property type="entry name" value="G_DYNAMIN_dom"/>
</dbReference>
<proteinExistence type="predicted"/>
<accession>A0AAE2BUN4</accession>
<dbReference type="PANTHER" id="PTHR11566">
    <property type="entry name" value="DYNAMIN"/>
    <property type="match status" value="1"/>
</dbReference>
<dbReference type="GO" id="GO:0003924">
    <property type="term" value="F:GTPase activity"/>
    <property type="evidence" value="ECO:0007669"/>
    <property type="project" value="InterPro"/>
</dbReference>
<dbReference type="SUPFAM" id="SSF52540">
    <property type="entry name" value="P-loop containing nucleoside triphosphate hydrolases"/>
    <property type="match status" value="1"/>
</dbReference>
<dbReference type="PANTHER" id="PTHR11566:SF169">
    <property type="entry name" value="DYNAMIN-LIKE PROTEIN C"/>
    <property type="match status" value="1"/>
</dbReference>
<reference evidence="2" key="2">
    <citation type="journal article" date="2024" name="Plant">
        <title>Genomic evolution and insights into agronomic trait innovations of Sesamum species.</title>
        <authorList>
            <person name="Miao H."/>
            <person name="Wang L."/>
            <person name="Qu L."/>
            <person name="Liu H."/>
            <person name="Sun Y."/>
            <person name="Le M."/>
            <person name="Wang Q."/>
            <person name="Wei S."/>
            <person name="Zheng Y."/>
            <person name="Lin W."/>
            <person name="Duan Y."/>
            <person name="Cao H."/>
            <person name="Xiong S."/>
            <person name="Wang X."/>
            <person name="Wei L."/>
            <person name="Li C."/>
            <person name="Ma Q."/>
            <person name="Ju M."/>
            <person name="Zhao R."/>
            <person name="Li G."/>
            <person name="Mu C."/>
            <person name="Tian Q."/>
            <person name="Mei H."/>
            <person name="Zhang T."/>
            <person name="Gao T."/>
            <person name="Zhang H."/>
        </authorList>
    </citation>
    <scope>NUCLEOTIDE SEQUENCE</scope>
    <source>
        <strain evidence="2">K16</strain>
    </source>
</reference>